<sequence length="988" mass="107817">LEEKHGLLCGLYVSPRDVVRASCRLRNQRKSAWSSGDRGVVDVKFSVPVLTDTDSRPSFLLFPVVRRQVANICRIVEIPESACNPRQCPETACDFLGDRRALLKRPASGMCAAKMASAPKERRKNSEKRKEKSRDAARCRRSKESEIFTELSQQLPLPESVACQLDKASVMRLAISYLRLREILEPIAEVAKSAACSPYDSSVLEALDAVLLVLSAEGEIVFLSDNVGRHLGLNQVDLMGQSVYEYCHPCDHDELKAALLPKPEDLHDLSPQPCHFLMRLRCTLGSKGRGVSVKSASSYKMMQCVGTRVSREVAPKHSPEEEQPSPLPAAVVTKEEEETPATAVPHLPISIIIRERRHFLVCVAQPIPHPSNIEAPLGTHTFLSRHNPSMCFTHVDDRTETFLGYSSEELLGKSVYSYFDPRDVLNLQQDFKTLFAKGQCETGQYRFLAKHGGCVWVLTQATLIYENSSCSKPQCVVCVNYVLSGASGKHEVLAEQQLTSTAVKPKEPEPKLQPLPTAPVAGAAAAAAAEEDESESEDEDDDEQCFSSSTSKIFAPRTADMNKGFLIFADDDTGFTAVLRDDEPEDLTHLAPRAGDDTIPLEGLPSDVLGDAFSLSDIYGDENKLLPDYALLPPEEDCPLGRKDPFLSYRDDSDPLSSPGSCGTPPSSDGEGRCSSCSDVPSIESPVDRFAGLELKPEGHTDLQDDDFDMRAPYISMNGDDFPLLSPDSVMWGPQDSSPGSSSSRSSLCNSPTFFGTSSSPPRPTLGSLGPNPKSSLAALLVAELPPPSSRSREWTKHRARTNHPRSTGVSGPHRQDLARSARLTHPHQVHQSVTRGHLTRGLSAASDGRPHAYVTTALEQKMGMPSPPDPPPKRGSTERALGAGQLASPKRMRIDLRGLQLQNKDSVLLNLLVNGEDACHGYLCQTLRYDKRCPPSSPRPAPLLLDEPIPTLQDLSQLDAEVNAPIQQLLTGEDLLSALDQSVPALV</sequence>
<dbReference type="InterPro" id="IPR013767">
    <property type="entry name" value="PAS_fold"/>
</dbReference>
<dbReference type="PANTHER" id="PTHR23043">
    <property type="entry name" value="HYPOXIA-INDUCIBLE FACTOR 1 ALPHA"/>
    <property type="match status" value="1"/>
</dbReference>
<dbReference type="GO" id="GO:0046983">
    <property type="term" value="F:protein dimerization activity"/>
    <property type="evidence" value="ECO:0007669"/>
    <property type="project" value="InterPro"/>
</dbReference>
<feature type="domain" description="PAS" evidence="11">
    <location>
        <begin position="203"/>
        <end position="259"/>
    </location>
</feature>
<feature type="domain" description="PAS" evidence="11">
    <location>
        <begin position="392"/>
        <end position="438"/>
    </location>
</feature>
<keyword evidence="4" id="KW-0805">Transcription regulation</keyword>
<keyword evidence="9" id="KW-0379">Hydroxylation</keyword>
<reference evidence="13" key="2">
    <citation type="journal article" date="2015" name="J. Proteomics">
        <title>Sexual differences in the sialomes of the zebra tick, Rhipicephalus pulchellus.</title>
        <authorList>
            <person name="Tan A.W."/>
            <person name="Francischetti I.M."/>
            <person name="Slovak M."/>
            <person name="Kini R.M."/>
            <person name="Ribeiro J.M."/>
        </authorList>
    </citation>
    <scope>NUCLEOTIDE SEQUENCE</scope>
    <source>
        <tissue evidence="13">Salivary gland</tissue>
    </source>
</reference>
<dbReference type="SMART" id="SM00091">
    <property type="entry name" value="PAS"/>
    <property type="match status" value="2"/>
</dbReference>
<feature type="compositionally biased region" description="Low complexity" evidence="10">
    <location>
        <begin position="737"/>
        <end position="760"/>
    </location>
</feature>
<dbReference type="Pfam" id="PF14598">
    <property type="entry name" value="PAS_11"/>
    <property type="match status" value="1"/>
</dbReference>
<dbReference type="NCBIfam" id="TIGR00229">
    <property type="entry name" value="sensory_box"/>
    <property type="match status" value="1"/>
</dbReference>
<keyword evidence="2" id="KW-0677">Repeat</keyword>
<dbReference type="GO" id="GO:0005667">
    <property type="term" value="C:transcription regulator complex"/>
    <property type="evidence" value="ECO:0007669"/>
    <property type="project" value="InterPro"/>
</dbReference>
<feature type="region of interest" description="Disordered" evidence="10">
    <location>
        <begin position="312"/>
        <end position="339"/>
    </location>
</feature>
<feature type="compositionally biased region" description="Low complexity" evidence="10">
    <location>
        <begin position="775"/>
        <end position="784"/>
    </location>
</feature>
<dbReference type="Pfam" id="PF00989">
    <property type="entry name" value="PAS"/>
    <property type="match status" value="1"/>
</dbReference>
<dbReference type="CDD" id="cd00130">
    <property type="entry name" value="PAS"/>
    <property type="match status" value="2"/>
</dbReference>
<feature type="region of interest" description="Disordered" evidence="10">
    <location>
        <begin position="114"/>
        <end position="137"/>
    </location>
</feature>
<dbReference type="SMART" id="SM00086">
    <property type="entry name" value="PAC"/>
    <property type="match status" value="1"/>
</dbReference>
<dbReference type="EMBL" id="GACK01002207">
    <property type="protein sequence ID" value="JAA62827.1"/>
    <property type="molecule type" value="mRNA"/>
</dbReference>
<dbReference type="GO" id="GO:0000981">
    <property type="term" value="F:DNA-binding transcription factor activity, RNA polymerase II-specific"/>
    <property type="evidence" value="ECO:0007669"/>
    <property type="project" value="TreeGrafter"/>
</dbReference>
<evidence type="ECO:0000259" key="11">
    <source>
        <dbReference type="PROSITE" id="PS50112"/>
    </source>
</evidence>
<dbReference type="SUPFAM" id="SSF47459">
    <property type="entry name" value="HLH, helix-loop-helix DNA-binding domain"/>
    <property type="match status" value="1"/>
</dbReference>
<feature type="compositionally biased region" description="Low complexity" evidence="10">
    <location>
        <begin position="657"/>
        <end position="669"/>
    </location>
</feature>
<dbReference type="Pfam" id="PF23171">
    <property type="entry name" value="bHLH_HIF1A"/>
    <property type="match status" value="1"/>
</dbReference>
<keyword evidence="6" id="KW-0010">Activator</keyword>
<feature type="compositionally biased region" description="Acidic residues" evidence="10">
    <location>
        <begin position="529"/>
        <end position="544"/>
    </location>
</feature>
<feature type="non-terminal residue" evidence="13">
    <location>
        <position position="1"/>
    </location>
</feature>
<dbReference type="Gene3D" id="3.30.450.20">
    <property type="entry name" value="PAS domain"/>
    <property type="match status" value="2"/>
</dbReference>
<dbReference type="InterPro" id="IPR036638">
    <property type="entry name" value="HLH_DNA-bd_sf"/>
</dbReference>
<keyword evidence="7" id="KW-0804">Transcription</keyword>
<dbReference type="PROSITE" id="PS50888">
    <property type="entry name" value="BHLH"/>
    <property type="match status" value="1"/>
</dbReference>
<accession>L7MG71</accession>
<feature type="region of interest" description="Disordered" evidence="10">
    <location>
        <begin position="501"/>
        <end position="549"/>
    </location>
</feature>
<dbReference type="FunFam" id="3.30.450.20:FF:000015">
    <property type="entry name" value="Hypoxia-inducible factor 1-alpha isoform 1"/>
    <property type="match status" value="1"/>
</dbReference>
<evidence type="ECO:0000256" key="3">
    <source>
        <dbReference type="ARBA" id="ARBA00022843"/>
    </source>
</evidence>
<evidence type="ECO:0000256" key="9">
    <source>
        <dbReference type="ARBA" id="ARBA00023278"/>
    </source>
</evidence>
<proteinExistence type="evidence at transcript level"/>
<organism evidence="13">
    <name type="scientific">Rhipicephalus pulchellus</name>
    <name type="common">Yellow backed tick</name>
    <name type="synonym">Dermacentor pulchellus</name>
    <dbReference type="NCBI Taxonomy" id="72859"/>
    <lineage>
        <taxon>Eukaryota</taxon>
        <taxon>Metazoa</taxon>
        <taxon>Ecdysozoa</taxon>
        <taxon>Arthropoda</taxon>
        <taxon>Chelicerata</taxon>
        <taxon>Arachnida</taxon>
        <taxon>Acari</taxon>
        <taxon>Parasitiformes</taxon>
        <taxon>Ixodida</taxon>
        <taxon>Ixodoidea</taxon>
        <taxon>Ixodidae</taxon>
        <taxon>Rhipicephalinae</taxon>
        <taxon>Rhipicephalus</taxon>
        <taxon>Rhipicephalus</taxon>
    </lineage>
</organism>
<dbReference type="AlphaFoldDB" id="L7MG71"/>
<dbReference type="CDD" id="cd11433">
    <property type="entry name" value="bHLH-PAS_HIF"/>
    <property type="match status" value="1"/>
</dbReference>
<dbReference type="FunFam" id="4.10.280.10:FF:000076">
    <property type="entry name" value="hypoxia-inducible factor 3-alpha isoform X1"/>
    <property type="match status" value="1"/>
</dbReference>
<evidence type="ECO:0000256" key="6">
    <source>
        <dbReference type="ARBA" id="ARBA00023159"/>
    </source>
</evidence>
<dbReference type="PRINTS" id="PR00785">
    <property type="entry name" value="NCTRNSLOCATR"/>
</dbReference>
<keyword evidence="8" id="KW-0539">Nucleus</keyword>
<evidence type="ECO:0000256" key="4">
    <source>
        <dbReference type="ARBA" id="ARBA00023015"/>
    </source>
</evidence>
<dbReference type="PROSITE" id="PS50112">
    <property type="entry name" value="PAS"/>
    <property type="match status" value="2"/>
</dbReference>
<evidence type="ECO:0000313" key="13">
    <source>
        <dbReference type="EMBL" id="JAA62827.1"/>
    </source>
</evidence>
<evidence type="ECO:0000259" key="12">
    <source>
        <dbReference type="PROSITE" id="PS50888"/>
    </source>
</evidence>
<dbReference type="SMART" id="SM00353">
    <property type="entry name" value="HLH"/>
    <property type="match status" value="1"/>
</dbReference>
<dbReference type="Gene3D" id="4.10.280.10">
    <property type="entry name" value="Helix-loop-helix DNA-binding domain"/>
    <property type="match status" value="1"/>
</dbReference>
<dbReference type="GO" id="GO:0005634">
    <property type="term" value="C:nucleus"/>
    <property type="evidence" value="ECO:0007669"/>
    <property type="project" value="UniProtKB-SubCell"/>
</dbReference>
<dbReference type="InterPro" id="IPR035965">
    <property type="entry name" value="PAS-like_dom_sf"/>
</dbReference>
<dbReference type="GO" id="GO:0071456">
    <property type="term" value="P:cellular response to hypoxia"/>
    <property type="evidence" value="ECO:0007669"/>
    <property type="project" value="TreeGrafter"/>
</dbReference>
<feature type="compositionally biased region" description="Basic and acidic residues" evidence="10">
    <location>
        <begin position="128"/>
        <end position="137"/>
    </location>
</feature>
<name>L7MG71_RHIPC</name>
<protein>
    <submittedName>
        <fullName evidence="13">Putative hypoxia-inducible factor 1 alpha subunit basic helix-loop-helix transcription factor b</fullName>
    </submittedName>
</protein>
<evidence type="ECO:0000256" key="10">
    <source>
        <dbReference type="SAM" id="MobiDB-lite"/>
    </source>
</evidence>
<evidence type="ECO:0000256" key="2">
    <source>
        <dbReference type="ARBA" id="ARBA00022737"/>
    </source>
</evidence>
<evidence type="ECO:0000256" key="7">
    <source>
        <dbReference type="ARBA" id="ARBA00023163"/>
    </source>
</evidence>
<feature type="compositionally biased region" description="Basic and acidic residues" evidence="10">
    <location>
        <begin position="639"/>
        <end position="653"/>
    </location>
</feature>
<feature type="domain" description="BHLH" evidence="12">
    <location>
        <begin position="128"/>
        <end position="181"/>
    </location>
</feature>
<comment type="subcellular location">
    <subcellularLocation>
        <location evidence="1">Nucleus</location>
    </subcellularLocation>
</comment>
<keyword evidence="3" id="KW-0832">Ubl conjugation</keyword>
<keyword evidence="5" id="KW-0238">DNA-binding</keyword>
<dbReference type="InterPro" id="IPR011598">
    <property type="entry name" value="bHLH_dom"/>
</dbReference>
<dbReference type="GO" id="GO:0005737">
    <property type="term" value="C:cytoplasm"/>
    <property type="evidence" value="ECO:0007669"/>
    <property type="project" value="InterPro"/>
</dbReference>
<dbReference type="InterPro" id="IPR001610">
    <property type="entry name" value="PAC"/>
</dbReference>
<feature type="region of interest" description="Disordered" evidence="10">
    <location>
        <begin position="636"/>
        <end position="889"/>
    </location>
</feature>
<evidence type="ECO:0000256" key="8">
    <source>
        <dbReference type="ARBA" id="ARBA00023242"/>
    </source>
</evidence>
<dbReference type="GO" id="GO:0045944">
    <property type="term" value="P:positive regulation of transcription by RNA polymerase II"/>
    <property type="evidence" value="ECO:0007669"/>
    <property type="project" value="UniProtKB-ARBA"/>
</dbReference>
<evidence type="ECO:0000256" key="5">
    <source>
        <dbReference type="ARBA" id="ARBA00023125"/>
    </source>
</evidence>
<dbReference type="GO" id="GO:0000977">
    <property type="term" value="F:RNA polymerase II transcription regulatory region sequence-specific DNA binding"/>
    <property type="evidence" value="ECO:0007669"/>
    <property type="project" value="TreeGrafter"/>
</dbReference>
<reference evidence="13" key="1">
    <citation type="submission" date="2012-11" db="EMBL/GenBank/DDBJ databases">
        <authorList>
            <person name="Lucero-Rivera Y.E."/>
            <person name="Tovar-Ramirez D."/>
        </authorList>
    </citation>
    <scope>NUCLEOTIDE SEQUENCE</scope>
    <source>
        <tissue evidence="13">Salivary gland</tissue>
    </source>
</reference>
<dbReference type="InterPro" id="IPR001067">
    <property type="entry name" value="Nuc_translocat"/>
</dbReference>
<dbReference type="InterPro" id="IPR000014">
    <property type="entry name" value="PAS"/>
</dbReference>
<dbReference type="PANTHER" id="PTHR23043:SF17">
    <property type="entry name" value="PROTEIN SIMILAR"/>
    <property type="match status" value="1"/>
</dbReference>
<dbReference type="SUPFAM" id="SSF55785">
    <property type="entry name" value="PYP-like sensor domain (PAS domain)"/>
    <property type="match status" value="2"/>
</dbReference>
<evidence type="ECO:0000256" key="1">
    <source>
        <dbReference type="ARBA" id="ARBA00004123"/>
    </source>
</evidence>